<dbReference type="NCBIfam" id="TIGR02937">
    <property type="entry name" value="sigma70-ECF"/>
    <property type="match status" value="1"/>
</dbReference>
<dbReference type="NCBIfam" id="NF006930">
    <property type="entry name" value="PRK09415.1"/>
    <property type="match status" value="1"/>
</dbReference>
<dbReference type="InterPro" id="IPR036388">
    <property type="entry name" value="WH-like_DNA-bd_sf"/>
</dbReference>
<evidence type="ECO:0000256" key="3">
    <source>
        <dbReference type="ARBA" id="ARBA00023082"/>
    </source>
</evidence>
<keyword evidence="2" id="KW-0805">Transcription regulation</keyword>
<accession>A0A5D4SL19</accession>
<dbReference type="SUPFAM" id="SSF88946">
    <property type="entry name" value="Sigma2 domain of RNA polymerase sigma factors"/>
    <property type="match status" value="1"/>
</dbReference>
<evidence type="ECO:0000259" key="5">
    <source>
        <dbReference type="Pfam" id="PF04542"/>
    </source>
</evidence>
<proteinExistence type="inferred from homology"/>
<keyword evidence="4" id="KW-0804">Transcription</keyword>
<dbReference type="GO" id="GO:0016987">
    <property type="term" value="F:sigma factor activity"/>
    <property type="evidence" value="ECO:0007669"/>
    <property type="project" value="UniProtKB-KW"/>
</dbReference>
<evidence type="ECO:0000313" key="7">
    <source>
        <dbReference type="EMBL" id="TYS63789.1"/>
    </source>
</evidence>
<evidence type="ECO:0000256" key="1">
    <source>
        <dbReference type="ARBA" id="ARBA00010641"/>
    </source>
</evidence>
<dbReference type="Gene3D" id="1.10.10.10">
    <property type="entry name" value="Winged helix-like DNA-binding domain superfamily/Winged helix DNA-binding domain"/>
    <property type="match status" value="1"/>
</dbReference>
<protein>
    <submittedName>
        <fullName evidence="7">Sigma-70 family RNA polymerase sigma factor</fullName>
    </submittedName>
</protein>
<dbReference type="GO" id="GO:0006352">
    <property type="term" value="P:DNA-templated transcription initiation"/>
    <property type="evidence" value="ECO:0007669"/>
    <property type="project" value="InterPro"/>
</dbReference>
<dbReference type="Proteomes" id="UP000323732">
    <property type="component" value="Unassembled WGS sequence"/>
</dbReference>
<dbReference type="InterPro" id="IPR013325">
    <property type="entry name" value="RNA_pol_sigma_r2"/>
</dbReference>
<dbReference type="AlphaFoldDB" id="A0A5D4SL19"/>
<dbReference type="InterPro" id="IPR013324">
    <property type="entry name" value="RNA_pol_sigma_r3/r4-like"/>
</dbReference>
<dbReference type="PANTHER" id="PTHR43133:SF60">
    <property type="entry name" value="RNA POLYMERASE SIGMA FACTOR SIGV"/>
    <property type="match status" value="1"/>
</dbReference>
<dbReference type="GO" id="GO:0003677">
    <property type="term" value="F:DNA binding"/>
    <property type="evidence" value="ECO:0007669"/>
    <property type="project" value="InterPro"/>
</dbReference>
<dbReference type="RefSeq" id="WP_101549295.1">
    <property type="nucleotide sequence ID" value="NZ_JAMYWU010000001.1"/>
</dbReference>
<dbReference type="Pfam" id="PF04542">
    <property type="entry name" value="Sigma70_r2"/>
    <property type="match status" value="1"/>
</dbReference>
<comment type="similarity">
    <text evidence="1">Belongs to the sigma-70 factor family. ECF subfamily.</text>
</comment>
<dbReference type="InterPro" id="IPR039425">
    <property type="entry name" value="RNA_pol_sigma-70-like"/>
</dbReference>
<dbReference type="SUPFAM" id="SSF88659">
    <property type="entry name" value="Sigma3 and sigma4 domains of RNA polymerase sigma factors"/>
    <property type="match status" value="1"/>
</dbReference>
<dbReference type="Gene3D" id="1.10.1740.10">
    <property type="match status" value="1"/>
</dbReference>
<dbReference type="PANTHER" id="PTHR43133">
    <property type="entry name" value="RNA POLYMERASE ECF-TYPE SIGMA FACTO"/>
    <property type="match status" value="1"/>
</dbReference>
<feature type="domain" description="RNA polymerase sigma-70 region 2" evidence="5">
    <location>
        <begin position="10"/>
        <end position="74"/>
    </location>
</feature>
<reference evidence="7 8" key="1">
    <citation type="submission" date="2019-08" db="EMBL/GenBank/DDBJ databases">
        <title>Bacillus genomes from the desert of Cuatro Cienegas, Coahuila.</title>
        <authorList>
            <person name="Olmedo-Alvarez G."/>
        </authorList>
    </citation>
    <scope>NUCLEOTIDE SEQUENCE [LARGE SCALE GENOMIC DNA]</scope>
    <source>
        <strain evidence="7 8">CH37_1T</strain>
    </source>
</reference>
<evidence type="ECO:0000259" key="6">
    <source>
        <dbReference type="Pfam" id="PF08281"/>
    </source>
</evidence>
<feature type="domain" description="RNA polymerase sigma factor 70 region 4 type 2" evidence="6">
    <location>
        <begin position="108"/>
        <end position="160"/>
    </location>
</feature>
<evidence type="ECO:0000256" key="4">
    <source>
        <dbReference type="ARBA" id="ARBA00023163"/>
    </source>
</evidence>
<keyword evidence="3" id="KW-0731">Sigma factor</keyword>
<organism evidence="7 8">
    <name type="scientific">Bacillus infantis</name>
    <dbReference type="NCBI Taxonomy" id="324767"/>
    <lineage>
        <taxon>Bacteria</taxon>
        <taxon>Bacillati</taxon>
        <taxon>Bacillota</taxon>
        <taxon>Bacilli</taxon>
        <taxon>Bacillales</taxon>
        <taxon>Bacillaceae</taxon>
        <taxon>Bacillus</taxon>
    </lineage>
</organism>
<dbReference type="EMBL" id="VTES01000003">
    <property type="protein sequence ID" value="TYS63789.1"/>
    <property type="molecule type" value="Genomic_DNA"/>
</dbReference>
<comment type="caution">
    <text evidence="7">The sequence shown here is derived from an EMBL/GenBank/DDBJ whole genome shotgun (WGS) entry which is preliminary data.</text>
</comment>
<name>A0A5D4SL19_9BACI</name>
<dbReference type="InterPro" id="IPR013249">
    <property type="entry name" value="RNA_pol_sigma70_r4_t2"/>
</dbReference>
<evidence type="ECO:0000256" key="2">
    <source>
        <dbReference type="ARBA" id="ARBA00023015"/>
    </source>
</evidence>
<dbReference type="Pfam" id="PF08281">
    <property type="entry name" value="Sigma70_r4_2"/>
    <property type="match status" value="1"/>
</dbReference>
<gene>
    <name evidence="7" type="ORF">FZD47_09740</name>
</gene>
<evidence type="ECO:0000313" key="8">
    <source>
        <dbReference type="Proteomes" id="UP000323732"/>
    </source>
</evidence>
<sequence length="185" mass="22029">MNKKEIITDLMNRYGTEVLHLAYSYVRNRQTAEDLAQEIFIKCYEKLDSFKEESALETWMYRVAVNHCKDYLKSWYNRKIHVTDYISSFFTSSQSGAENEYIQEAERNELVDAVFRLPVKYREVIFLYFFRELSQKEISEVCDLNLNTVKSRMLKGKKLLKNIVEDRGEDYFYGKGNEQDQKSNA</sequence>
<dbReference type="CDD" id="cd06171">
    <property type="entry name" value="Sigma70_r4"/>
    <property type="match status" value="1"/>
</dbReference>
<dbReference type="InterPro" id="IPR014284">
    <property type="entry name" value="RNA_pol_sigma-70_dom"/>
</dbReference>
<dbReference type="InterPro" id="IPR007627">
    <property type="entry name" value="RNA_pol_sigma70_r2"/>
</dbReference>